<name>A0A226E8G7_FOLCA</name>
<dbReference type="CDD" id="cd16527">
    <property type="entry name" value="RING-HC_PEX10"/>
    <property type="match status" value="1"/>
</dbReference>
<dbReference type="SMART" id="SM00184">
    <property type="entry name" value="RING"/>
    <property type="match status" value="1"/>
</dbReference>
<dbReference type="AlphaFoldDB" id="A0A226E8G7"/>
<dbReference type="SUPFAM" id="SSF57850">
    <property type="entry name" value="RING/U-box"/>
    <property type="match status" value="1"/>
</dbReference>
<evidence type="ECO:0000256" key="11">
    <source>
        <dbReference type="ARBA" id="ARBA00022771"/>
    </source>
</evidence>
<dbReference type="InterPro" id="IPR001841">
    <property type="entry name" value="Znf_RING"/>
</dbReference>
<evidence type="ECO:0000256" key="12">
    <source>
        <dbReference type="ARBA" id="ARBA00022786"/>
    </source>
</evidence>
<comment type="similarity">
    <text evidence="4">Belongs to the pex2/pex10/pex12 family.</text>
</comment>
<keyword evidence="12" id="KW-0833">Ubl conjugation pathway</keyword>
<dbReference type="InterPro" id="IPR006845">
    <property type="entry name" value="Pex_N"/>
</dbReference>
<keyword evidence="9" id="KW-0812">Transmembrane</keyword>
<evidence type="ECO:0000256" key="8">
    <source>
        <dbReference type="ARBA" id="ARBA00022679"/>
    </source>
</evidence>
<dbReference type="OrthoDB" id="6270329at2759"/>
<dbReference type="PANTHER" id="PTHR23350">
    <property type="entry name" value="PEROXISOME ASSEMBLY PROTEIN 10"/>
    <property type="match status" value="1"/>
</dbReference>
<comment type="caution">
    <text evidence="20">The sequence shown here is derived from an EMBL/GenBank/DDBJ whole genome shotgun (WGS) entry which is preliminary data.</text>
</comment>
<evidence type="ECO:0000259" key="19">
    <source>
        <dbReference type="PROSITE" id="PS50089"/>
    </source>
</evidence>
<evidence type="ECO:0000256" key="3">
    <source>
        <dbReference type="ARBA" id="ARBA00004906"/>
    </source>
</evidence>
<evidence type="ECO:0000256" key="4">
    <source>
        <dbReference type="ARBA" id="ARBA00008704"/>
    </source>
</evidence>
<keyword evidence="13" id="KW-0862">Zinc</keyword>
<keyword evidence="7" id="KW-0962">Peroxisome biogenesis</keyword>
<organism evidence="20 21">
    <name type="scientific">Folsomia candida</name>
    <name type="common">Springtail</name>
    <dbReference type="NCBI Taxonomy" id="158441"/>
    <lineage>
        <taxon>Eukaryota</taxon>
        <taxon>Metazoa</taxon>
        <taxon>Ecdysozoa</taxon>
        <taxon>Arthropoda</taxon>
        <taxon>Hexapoda</taxon>
        <taxon>Collembola</taxon>
        <taxon>Entomobryomorpha</taxon>
        <taxon>Isotomoidea</taxon>
        <taxon>Isotomidae</taxon>
        <taxon>Proisotominae</taxon>
        <taxon>Folsomia</taxon>
    </lineage>
</organism>
<dbReference type="PANTHER" id="PTHR23350:SF0">
    <property type="entry name" value="PEROXISOME BIOGENESIS FACTOR 10"/>
    <property type="match status" value="1"/>
</dbReference>
<dbReference type="EMBL" id="LNIX01000006">
    <property type="protein sequence ID" value="OXA53151.1"/>
    <property type="molecule type" value="Genomic_DNA"/>
</dbReference>
<evidence type="ECO:0000256" key="14">
    <source>
        <dbReference type="ARBA" id="ARBA00022927"/>
    </source>
</evidence>
<comment type="pathway">
    <text evidence="3">Protein modification; protein ubiquitination.</text>
</comment>
<dbReference type="Pfam" id="PF04757">
    <property type="entry name" value="Pex2_Pex12"/>
    <property type="match status" value="1"/>
</dbReference>
<dbReference type="GO" id="GO:0061630">
    <property type="term" value="F:ubiquitin protein ligase activity"/>
    <property type="evidence" value="ECO:0007669"/>
    <property type="project" value="UniProtKB-EC"/>
</dbReference>
<keyword evidence="15" id="KW-1133">Transmembrane helix</keyword>
<evidence type="ECO:0000256" key="7">
    <source>
        <dbReference type="ARBA" id="ARBA00022593"/>
    </source>
</evidence>
<dbReference type="InterPro" id="IPR013083">
    <property type="entry name" value="Znf_RING/FYVE/PHD"/>
</dbReference>
<keyword evidence="14" id="KW-0653">Protein transport</keyword>
<evidence type="ECO:0000256" key="13">
    <source>
        <dbReference type="ARBA" id="ARBA00022833"/>
    </source>
</evidence>
<gene>
    <name evidence="20" type="ORF">Fcan01_12174</name>
</gene>
<keyword evidence="6" id="KW-0813">Transport</keyword>
<dbReference type="PROSITE" id="PS00518">
    <property type="entry name" value="ZF_RING_1"/>
    <property type="match status" value="1"/>
</dbReference>
<evidence type="ECO:0000256" key="16">
    <source>
        <dbReference type="ARBA" id="ARBA00023136"/>
    </source>
</evidence>
<evidence type="ECO:0000256" key="18">
    <source>
        <dbReference type="PROSITE-ProRule" id="PRU00175"/>
    </source>
</evidence>
<evidence type="ECO:0000256" key="1">
    <source>
        <dbReference type="ARBA" id="ARBA00000900"/>
    </source>
</evidence>
<keyword evidence="16" id="KW-0472">Membrane</keyword>
<evidence type="ECO:0000313" key="21">
    <source>
        <dbReference type="Proteomes" id="UP000198287"/>
    </source>
</evidence>
<dbReference type="Gene3D" id="3.30.40.10">
    <property type="entry name" value="Zinc/RING finger domain, C3HC4 (zinc finger)"/>
    <property type="match status" value="1"/>
</dbReference>
<reference evidence="20 21" key="1">
    <citation type="submission" date="2015-12" db="EMBL/GenBank/DDBJ databases">
        <title>The genome of Folsomia candida.</title>
        <authorList>
            <person name="Faddeeva A."/>
            <person name="Derks M.F."/>
            <person name="Anvar Y."/>
            <person name="Smit S."/>
            <person name="Van Straalen N."/>
            <person name="Roelofs D."/>
        </authorList>
    </citation>
    <scope>NUCLEOTIDE SEQUENCE [LARGE SCALE GENOMIC DNA]</scope>
    <source>
        <strain evidence="20 21">VU population</strain>
        <tissue evidence="20">Whole body</tissue>
    </source>
</reference>
<dbReference type="EC" id="2.3.2.27" evidence="5"/>
<feature type="domain" description="RING-type" evidence="19">
    <location>
        <begin position="270"/>
        <end position="308"/>
    </location>
</feature>
<keyword evidence="8" id="KW-0808">Transferase</keyword>
<keyword evidence="11 18" id="KW-0863">Zinc-finger</keyword>
<accession>A0A226E8G7</accession>
<protein>
    <recommendedName>
        <fullName evidence="5">RING-type E3 ubiquitin transferase</fullName>
        <ecNumber evidence="5">2.3.2.27</ecNumber>
    </recommendedName>
</protein>
<dbReference type="InterPro" id="IPR025654">
    <property type="entry name" value="PEX2/10"/>
</dbReference>
<dbReference type="GO" id="GO:0008270">
    <property type="term" value="F:zinc ion binding"/>
    <property type="evidence" value="ECO:0007669"/>
    <property type="project" value="UniProtKB-KW"/>
</dbReference>
<dbReference type="GO" id="GO:0005778">
    <property type="term" value="C:peroxisomal membrane"/>
    <property type="evidence" value="ECO:0007669"/>
    <property type="project" value="UniProtKB-SubCell"/>
</dbReference>
<evidence type="ECO:0000313" key="20">
    <source>
        <dbReference type="EMBL" id="OXA53151.1"/>
    </source>
</evidence>
<evidence type="ECO:0000256" key="6">
    <source>
        <dbReference type="ARBA" id="ARBA00022448"/>
    </source>
</evidence>
<keyword evidence="21" id="KW-1185">Reference proteome</keyword>
<dbReference type="InterPro" id="IPR017907">
    <property type="entry name" value="Znf_RING_CS"/>
</dbReference>
<dbReference type="GO" id="GO:0016558">
    <property type="term" value="P:protein import into peroxisome matrix"/>
    <property type="evidence" value="ECO:0007669"/>
    <property type="project" value="InterPro"/>
</dbReference>
<evidence type="ECO:0000256" key="10">
    <source>
        <dbReference type="ARBA" id="ARBA00022723"/>
    </source>
</evidence>
<keyword evidence="17" id="KW-0576">Peroxisome</keyword>
<dbReference type="PROSITE" id="PS50089">
    <property type="entry name" value="ZF_RING_2"/>
    <property type="match status" value="1"/>
</dbReference>
<evidence type="ECO:0000256" key="2">
    <source>
        <dbReference type="ARBA" id="ARBA00004585"/>
    </source>
</evidence>
<proteinExistence type="inferred from homology"/>
<dbReference type="OMA" id="YCDVVQL"/>
<dbReference type="Proteomes" id="UP000198287">
    <property type="component" value="Unassembled WGS sequence"/>
</dbReference>
<comment type="subcellular location">
    <subcellularLocation>
        <location evidence="2">Peroxisome membrane</location>
        <topology evidence="2">Multi-pass membrane protein</topology>
    </subcellularLocation>
</comment>
<sequence length="323" mass="37050">MDPTIRKLLTAGQAEIIRSSQKDSEFIKHLNSDLQEVIHSIFGQRVSQSWNNVCLRLSTLAYHSLTNLCGLQTLGEEYCGILQVDELGSQIPGKIRVGSMIFFETFGYSTVKFVSNLLEKYLSKSSTSSNSVAGHMQIDIQPKNKDWSSFLETGNELLQVFKHYLPFFIQLHLALFYFQGTFYHFSKRVLGIHYLLVRKSFANQDDSSRRTLKYLMVISLVNSFLTCINDSISFFKSKKTKLEAESSLNNVRQVKPSSESETEIDISKRCTLCLEKRTYSSVTPCGHLFCWECIIDWTRSKQECPICRDPLPTNRIVPLQNYI</sequence>
<dbReference type="STRING" id="158441.A0A226E8G7"/>
<dbReference type="Pfam" id="PF13639">
    <property type="entry name" value="zf-RING_2"/>
    <property type="match status" value="1"/>
</dbReference>
<evidence type="ECO:0000256" key="15">
    <source>
        <dbReference type="ARBA" id="ARBA00022989"/>
    </source>
</evidence>
<evidence type="ECO:0000256" key="9">
    <source>
        <dbReference type="ARBA" id="ARBA00022692"/>
    </source>
</evidence>
<comment type="catalytic activity">
    <reaction evidence="1">
        <text>S-ubiquitinyl-[E2 ubiquitin-conjugating enzyme]-L-cysteine + [acceptor protein]-L-lysine = [E2 ubiquitin-conjugating enzyme]-L-cysteine + N(6)-ubiquitinyl-[acceptor protein]-L-lysine.</text>
        <dbReference type="EC" id="2.3.2.27"/>
    </reaction>
</comment>
<keyword evidence="10" id="KW-0479">Metal-binding</keyword>
<evidence type="ECO:0000256" key="5">
    <source>
        <dbReference type="ARBA" id="ARBA00012483"/>
    </source>
</evidence>
<evidence type="ECO:0000256" key="17">
    <source>
        <dbReference type="ARBA" id="ARBA00023140"/>
    </source>
</evidence>